<protein>
    <submittedName>
        <fullName evidence="1">Uncharacterized protein</fullName>
    </submittedName>
</protein>
<proteinExistence type="predicted"/>
<evidence type="ECO:0000313" key="2">
    <source>
        <dbReference type="Proteomes" id="UP000724584"/>
    </source>
</evidence>
<dbReference type="EMBL" id="JAGIZQ010000007">
    <property type="protein sequence ID" value="KAH6616938.1"/>
    <property type="molecule type" value="Genomic_DNA"/>
</dbReference>
<organism evidence="1 2">
    <name type="scientific">Chaetomium tenue</name>
    <dbReference type="NCBI Taxonomy" id="1854479"/>
    <lineage>
        <taxon>Eukaryota</taxon>
        <taxon>Fungi</taxon>
        <taxon>Dikarya</taxon>
        <taxon>Ascomycota</taxon>
        <taxon>Pezizomycotina</taxon>
        <taxon>Sordariomycetes</taxon>
        <taxon>Sordariomycetidae</taxon>
        <taxon>Sordariales</taxon>
        <taxon>Chaetomiaceae</taxon>
        <taxon>Chaetomium</taxon>
    </lineage>
</organism>
<comment type="caution">
    <text evidence="1">The sequence shown here is derived from an EMBL/GenBank/DDBJ whole genome shotgun (WGS) entry which is preliminary data.</text>
</comment>
<keyword evidence="2" id="KW-1185">Reference proteome</keyword>
<evidence type="ECO:0000313" key="1">
    <source>
        <dbReference type="EMBL" id="KAH6616938.1"/>
    </source>
</evidence>
<sequence length="111" mass="12477">MSTYIDECIALVEKLLSSHFDFETQTAKIRIETNPTKILFGNDLPVSLWAQSCRRDEVLVDMTLPGIQRFLKTLADNGVGAGGEHDGVRYRFVETTKPESDLSTQWSDTPL</sequence>
<reference evidence="1 2" key="1">
    <citation type="journal article" date="2021" name="Nat. Commun.">
        <title>Genetic determinants of endophytism in the Arabidopsis root mycobiome.</title>
        <authorList>
            <person name="Mesny F."/>
            <person name="Miyauchi S."/>
            <person name="Thiergart T."/>
            <person name="Pickel B."/>
            <person name="Atanasova L."/>
            <person name="Karlsson M."/>
            <person name="Huettel B."/>
            <person name="Barry K.W."/>
            <person name="Haridas S."/>
            <person name="Chen C."/>
            <person name="Bauer D."/>
            <person name="Andreopoulos W."/>
            <person name="Pangilinan J."/>
            <person name="LaButti K."/>
            <person name="Riley R."/>
            <person name="Lipzen A."/>
            <person name="Clum A."/>
            <person name="Drula E."/>
            <person name="Henrissat B."/>
            <person name="Kohler A."/>
            <person name="Grigoriev I.V."/>
            <person name="Martin F.M."/>
            <person name="Hacquard S."/>
        </authorList>
    </citation>
    <scope>NUCLEOTIDE SEQUENCE [LARGE SCALE GENOMIC DNA]</scope>
    <source>
        <strain evidence="1 2">MPI-SDFR-AT-0079</strain>
    </source>
</reference>
<name>A0ACB7NYB2_9PEZI</name>
<dbReference type="Proteomes" id="UP000724584">
    <property type="component" value="Unassembled WGS sequence"/>
</dbReference>
<gene>
    <name evidence="1" type="ORF">F5144DRAFT_606462</name>
</gene>
<accession>A0ACB7NYB2</accession>